<keyword evidence="4" id="KW-0472">Membrane</keyword>
<dbReference type="GO" id="GO:0016020">
    <property type="term" value="C:membrane"/>
    <property type="evidence" value="ECO:0007669"/>
    <property type="project" value="UniProtKB-SubCell"/>
</dbReference>
<organism evidence="6 7">
    <name type="scientific">Lupinus albus</name>
    <name type="common">White lupine</name>
    <name type="synonym">Lupinus termis</name>
    <dbReference type="NCBI Taxonomy" id="3870"/>
    <lineage>
        <taxon>Eukaryota</taxon>
        <taxon>Viridiplantae</taxon>
        <taxon>Streptophyta</taxon>
        <taxon>Embryophyta</taxon>
        <taxon>Tracheophyta</taxon>
        <taxon>Spermatophyta</taxon>
        <taxon>Magnoliopsida</taxon>
        <taxon>eudicotyledons</taxon>
        <taxon>Gunneridae</taxon>
        <taxon>Pentapetalae</taxon>
        <taxon>rosids</taxon>
        <taxon>fabids</taxon>
        <taxon>Fabales</taxon>
        <taxon>Fabaceae</taxon>
        <taxon>Papilionoideae</taxon>
        <taxon>50 kb inversion clade</taxon>
        <taxon>genistoids sensu lato</taxon>
        <taxon>core genistoids</taxon>
        <taxon>Genisteae</taxon>
        <taxon>Lupinus</taxon>
    </lineage>
</organism>
<dbReference type="PANTHER" id="PTHR31042">
    <property type="entry name" value="CORE-2/I-BRANCHING BETA-1,6-N-ACETYLGLUCOSAMINYLTRANSFERASE FAMILY PROTEIN-RELATED"/>
    <property type="match status" value="1"/>
</dbReference>
<comment type="subcellular location">
    <subcellularLocation>
        <location evidence="1">Membrane</location>
        <topology evidence="1">Single-pass type II membrane protein</topology>
    </subcellularLocation>
</comment>
<evidence type="ECO:0000313" key="7">
    <source>
        <dbReference type="Proteomes" id="UP000447434"/>
    </source>
</evidence>
<evidence type="ECO:0000313" key="6">
    <source>
        <dbReference type="EMBL" id="KAE9589415.1"/>
    </source>
</evidence>
<dbReference type="Pfam" id="PF02485">
    <property type="entry name" value="Branch"/>
    <property type="match status" value="1"/>
</dbReference>
<dbReference type="InterPro" id="IPR003406">
    <property type="entry name" value="Glyco_trans_14"/>
</dbReference>
<protein>
    <submittedName>
        <fullName evidence="6">Putative glycosyl transferase, family 14</fullName>
    </submittedName>
</protein>
<evidence type="ECO:0000256" key="3">
    <source>
        <dbReference type="ARBA" id="ARBA00022679"/>
    </source>
</evidence>
<keyword evidence="2" id="KW-0328">Glycosyltransferase</keyword>
<dbReference type="OrthoDB" id="191334at2759"/>
<evidence type="ECO:0000256" key="5">
    <source>
        <dbReference type="ARBA" id="ARBA00023180"/>
    </source>
</evidence>
<keyword evidence="5" id="KW-0325">Glycoprotein</keyword>
<dbReference type="InterPro" id="IPR044174">
    <property type="entry name" value="BC10-like"/>
</dbReference>
<keyword evidence="7" id="KW-1185">Reference proteome</keyword>
<evidence type="ECO:0000256" key="4">
    <source>
        <dbReference type="ARBA" id="ARBA00023136"/>
    </source>
</evidence>
<dbReference type="Proteomes" id="UP000447434">
    <property type="component" value="Chromosome 21"/>
</dbReference>
<dbReference type="AlphaFoldDB" id="A0A6A4NF46"/>
<name>A0A6A4NF46_LUPAL</name>
<sequence>MKTSNNQYPINSVSKHFNAQLHFVHCLTYTLVLAFGVTLGSIITFYLQNCSFSLQLTQLSLSGMLQTPPSAPPIAKKEILNHPHVEFKEFLKPPNVMHDMDDEELLWRASMIPRIPEYPFKRVPKVAFMFLTRGPVFLASFWEQFFNGNEGYYSIYVHSNPSHNESHPESPVFHGRRIPSKDVQWGNVNMIEAERRLLANALLDISNQRFVLLSESCIPLFNFSTIYSYLMNSTQNYVMVYDDPSSVGRGRYNIMMLPEITIMQWRKGSQWFEMDRNLALEVISDRKYFPVFQEYCKGSCYADEHYLPTFVSIKFWEGNSNRSLTWVDWSKGGPHPARILRSEVTIEFLEKLRNMKCLYNENTTHVCFLFARKFLPSTLSRLMKIAPKVMHF</sequence>
<dbReference type="PANTHER" id="PTHR31042:SF111">
    <property type="entry name" value="CORE-2_I-BRANCHING BETA-1,6-N-ACETYLGLUCOSAMINYLTRANSFERASE FAMILY PROTEIN"/>
    <property type="match status" value="1"/>
</dbReference>
<keyword evidence="3 6" id="KW-0808">Transferase</keyword>
<evidence type="ECO:0000256" key="1">
    <source>
        <dbReference type="ARBA" id="ARBA00004606"/>
    </source>
</evidence>
<gene>
    <name evidence="6" type="ORF">Lalb_Chr21g0308781</name>
</gene>
<comment type="caution">
    <text evidence="6">The sequence shown here is derived from an EMBL/GenBank/DDBJ whole genome shotgun (WGS) entry which is preliminary data.</text>
</comment>
<dbReference type="GO" id="GO:0016757">
    <property type="term" value="F:glycosyltransferase activity"/>
    <property type="evidence" value="ECO:0007669"/>
    <property type="project" value="UniProtKB-KW"/>
</dbReference>
<reference evidence="7" key="1">
    <citation type="journal article" date="2020" name="Nat. Commun.">
        <title>Genome sequence of the cluster root forming white lupin.</title>
        <authorList>
            <person name="Hufnagel B."/>
            <person name="Marques A."/>
            <person name="Soriano A."/>
            <person name="Marques L."/>
            <person name="Divol F."/>
            <person name="Doumas P."/>
            <person name="Sallet E."/>
            <person name="Mancinotti D."/>
            <person name="Carrere S."/>
            <person name="Marande W."/>
            <person name="Arribat S."/>
            <person name="Keller J."/>
            <person name="Huneau C."/>
            <person name="Blein T."/>
            <person name="Aime D."/>
            <person name="Laguerre M."/>
            <person name="Taylor J."/>
            <person name="Schubert V."/>
            <person name="Nelson M."/>
            <person name="Geu-Flores F."/>
            <person name="Crespi M."/>
            <person name="Gallardo-Guerrero K."/>
            <person name="Delaux P.-M."/>
            <person name="Salse J."/>
            <person name="Berges H."/>
            <person name="Guyot R."/>
            <person name="Gouzy J."/>
            <person name="Peret B."/>
        </authorList>
    </citation>
    <scope>NUCLEOTIDE SEQUENCE [LARGE SCALE GENOMIC DNA]</scope>
    <source>
        <strain evidence="7">cv. Amiga</strain>
    </source>
</reference>
<proteinExistence type="predicted"/>
<accession>A0A6A4NF46</accession>
<dbReference type="EMBL" id="WOCE01000021">
    <property type="protein sequence ID" value="KAE9589415.1"/>
    <property type="molecule type" value="Genomic_DNA"/>
</dbReference>
<evidence type="ECO:0000256" key="2">
    <source>
        <dbReference type="ARBA" id="ARBA00022676"/>
    </source>
</evidence>